<gene>
    <name evidence="2" type="ORF">FXN61_22005</name>
</gene>
<keyword evidence="3" id="KW-1185">Reference proteome</keyword>
<dbReference type="EMBL" id="VSRL01000080">
    <property type="protein sequence ID" value="NKE59337.1"/>
    <property type="molecule type" value="Genomic_DNA"/>
</dbReference>
<sequence length="249" mass="26991">MRLHVHRWGRGPRVVLVHGAVLGGREAWRAQRPLTERWTLLAPDRPGHGQSPPARQDFEPEAALVADQLLDEPSHLVGLSYGAIVSMYAAALRPEHVLSLTIVEPPSTRVARGVPVVDDYATAVRALVESGLDPVEGLRRFFTIAGVPVEVPDEPHETLLKGMRQLLDARPPDDAEPPLSALRDAGFPVLVVSGGHSEVQEIICDTIARETGAERAVCPGRGHLVPEAPEFNAVLERFLTHASSSSKVE</sequence>
<keyword evidence="2" id="KW-0378">Hydrolase</keyword>
<dbReference type="Pfam" id="PF12697">
    <property type="entry name" value="Abhydrolase_6"/>
    <property type="match status" value="1"/>
</dbReference>
<evidence type="ECO:0000313" key="2">
    <source>
        <dbReference type="EMBL" id="NKE59337.1"/>
    </source>
</evidence>
<proteinExistence type="predicted"/>
<organism evidence="2 3">
    <name type="scientific">Lentzea indica</name>
    <dbReference type="NCBI Taxonomy" id="2604800"/>
    <lineage>
        <taxon>Bacteria</taxon>
        <taxon>Bacillati</taxon>
        <taxon>Actinomycetota</taxon>
        <taxon>Actinomycetes</taxon>
        <taxon>Pseudonocardiales</taxon>
        <taxon>Pseudonocardiaceae</taxon>
        <taxon>Lentzea</taxon>
    </lineage>
</organism>
<comment type="caution">
    <text evidence="2">The sequence shown here is derived from an EMBL/GenBank/DDBJ whole genome shotgun (WGS) entry which is preliminary data.</text>
</comment>
<evidence type="ECO:0000259" key="1">
    <source>
        <dbReference type="Pfam" id="PF12697"/>
    </source>
</evidence>
<reference evidence="2 3" key="1">
    <citation type="submission" date="2019-08" db="EMBL/GenBank/DDBJ databases">
        <title>Lentzea from Indian Himalayas.</title>
        <authorList>
            <person name="Mandal S."/>
            <person name="Mallick Gupta A."/>
            <person name="Maiti P.K."/>
            <person name="Sarkar J."/>
            <person name="Mandal S."/>
        </authorList>
    </citation>
    <scope>NUCLEOTIDE SEQUENCE [LARGE SCALE GENOMIC DNA]</scope>
    <source>
        <strain evidence="2 3">PSKA42</strain>
    </source>
</reference>
<name>A0ABX1FKI4_9PSEU</name>
<feature type="domain" description="AB hydrolase-1" evidence="1">
    <location>
        <begin position="14"/>
        <end position="230"/>
    </location>
</feature>
<dbReference type="PANTHER" id="PTHR43689">
    <property type="entry name" value="HYDROLASE"/>
    <property type="match status" value="1"/>
</dbReference>
<dbReference type="Proteomes" id="UP001515943">
    <property type="component" value="Unassembled WGS sequence"/>
</dbReference>
<accession>A0ABX1FKI4</accession>
<protein>
    <submittedName>
        <fullName evidence="2">Alpha/beta hydrolase</fullName>
    </submittedName>
</protein>
<evidence type="ECO:0000313" key="3">
    <source>
        <dbReference type="Proteomes" id="UP001515943"/>
    </source>
</evidence>
<dbReference type="InterPro" id="IPR000073">
    <property type="entry name" value="AB_hydrolase_1"/>
</dbReference>
<dbReference type="SUPFAM" id="SSF53474">
    <property type="entry name" value="alpha/beta-Hydrolases"/>
    <property type="match status" value="1"/>
</dbReference>
<dbReference type="Gene3D" id="3.40.50.1820">
    <property type="entry name" value="alpha/beta hydrolase"/>
    <property type="match status" value="1"/>
</dbReference>
<dbReference type="RefSeq" id="WP_167976000.1">
    <property type="nucleotide sequence ID" value="NZ_VSRL01000080.1"/>
</dbReference>
<dbReference type="GO" id="GO:0016787">
    <property type="term" value="F:hydrolase activity"/>
    <property type="evidence" value="ECO:0007669"/>
    <property type="project" value="UniProtKB-KW"/>
</dbReference>
<dbReference type="PANTHER" id="PTHR43689:SF8">
    <property type="entry name" value="ALPHA_BETA-HYDROLASES SUPERFAMILY PROTEIN"/>
    <property type="match status" value="1"/>
</dbReference>
<dbReference type="InterPro" id="IPR029058">
    <property type="entry name" value="AB_hydrolase_fold"/>
</dbReference>